<evidence type="ECO:0000313" key="13">
    <source>
        <dbReference type="EMBL" id="RJT87348.1"/>
    </source>
</evidence>
<accession>A0A3A5MJY4</accession>
<feature type="region of interest" description="Disordered" evidence="11">
    <location>
        <begin position="370"/>
        <end position="398"/>
    </location>
</feature>
<organism evidence="13 14">
    <name type="scientific">Cryobacterium melibiosiphilum</name>
    <dbReference type="NCBI Taxonomy" id="995039"/>
    <lineage>
        <taxon>Bacteria</taxon>
        <taxon>Bacillati</taxon>
        <taxon>Actinomycetota</taxon>
        <taxon>Actinomycetes</taxon>
        <taxon>Micrococcales</taxon>
        <taxon>Microbacteriaceae</taxon>
        <taxon>Cryobacterium</taxon>
    </lineage>
</organism>
<protein>
    <recommendedName>
        <fullName evidence="15">Rhodopsin</fullName>
    </recommendedName>
</protein>
<dbReference type="PANTHER" id="PTHR28286:SF2">
    <property type="entry name" value="BACTERIORHODOPSIN _OPSIN, NOPA (EUROFUNG)"/>
    <property type="match status" value="1"/>
</dbReference>
<evidence type="ECO:0000256" key="9">
    <source>
        <dbReference type="ARBA" id="ARBA00023136"/>
    </source>
</evidence>
<dbReference type="Gene3D" id="1.20.1070.10">
    <property type="entry name" value="Rhodopsin 7-helix transmembrane proteins"/>
    <property type="match status" value="1"/>
</dbReference>
<feature type="compositionally biased region" description="Basic and acidic residues" evidence="11">
    <location>
        <begin position="1"/>
        <end position="19"/>
    </location>
</feature>
<keyword evidence="14" id="KW-1185">Reference proteome</keyword>
<comment type="caution">
    <text evidence="13">The sequence shown here is derived from an EMBL/GenBank/DDBJ whole genome shotgun (WGS) entry which is preliminary data.</text>
</comment>
<dbReference type="PRINTS" id="PR00251">
    <property type="entry name" value="BACTRLOPSIN"/>
</dbReference>
<dbReference type="PANTHER" id="PTHR28286">
    <property type="match status" value="1"/>
</dbReference>
<name>A0A3A5MJY4_9MICO</name>
<evidence type="ECO:0000256" key="4">
    <source>
        <dbReference type="ARBA" id="ARBA00022606"/>
    </source>
</evidence>
<comment type="subcellular location">
    <subcellularLocation>
        <location evidence="1">Membrane</location>
        <topology evidence="1">Multi-pass membrane protein</topology>
    </subcellularLocation>
</comment>
<keyword evidence="4" id="KW-0716">Sensory transduction</keyword>
<reference evidence="13 14" key="1">
    <citation type="submission" date="2018-09" db="EMBL/GenBank/DDBJ databases">
        <title>Novel species of Cryobacterium.</title>
        <authorList>
            <person name="Liu Q."/>
            <person name="Xin Y.-H."/>
        </authorList>
    </citation>
    <scope>NUCLEOTIDE SEQUENCE [LARGE SCALE GENOMIC DNA]</scope>
    <source>
        <strain evidence="13 14">Hh39</strain>
    </source>
</reference>
<evidence type="ECO:0000256" key="1">
    <source>
        <dbReference type="ARBA" id="ARBA00004141"/>
    </source>
</evidence>
<evidence type="ECO:0000256" key="10">
    <source>
        <dbReference type="ARBA" id="ARBA00023170"/>
    </source>
</evidence>
<keyword evidence="9 12" id="KW-0472">Membrane</keyword>
<evidence type="ECO:0000256" key="7">
    <source>
        <dbReference type="ARBA" id="ARBA00022989"/>
    </source>
</evidence>
<feature type="transmembrane region" description="Helical" evidence="12">
    <location>
        <begin position="307"/>
        <end position="329"/>
    </location>
</feature>
<keyword evidence="3" id="KW-0600">Photoreceptor protein</keyword>
<feature type="transmembrane region" description="Helical" evidence="12">
    <location>
        <begin position="207"/>
        <end position="227"/>
    </location>
</feature>
<keyword evidence="5 12" id="KW-0812">Transmembrane</keyword>
<feature type="transmembrane region" description="Helical" evidence="12">
    <location>
        <begin position="233"/>
        <end position="255"/>
    </location>
</feature>
<feature type="transmembrane region" description="Helical" evidence="12">
    <location>
        <begin position="276"/>
        <end position="295"/>
    </location>
</feature>
<dbReference type="Proteomes" id="UP000272015">
    <property type="component" value="Unassembled WGS sequence"/>
</dbReference>
<evidence type="ECO:0000256" key="11">
    <source>
        <dbReference type="SAM" id="MobiDB-lite"/>
    </source>
</evidence>
<dbReference type="EMBL" id="QZVS01000090">
    <property type="protein sequence ID" value="RJT87348.1"/>
    <property type="molecule type" value="Genomic_DNA"/>
</dbReference>
<evidence type="ECO:0000313" key="14">
    <source>
        <dbReference type="Proteomes" id="UP000272015"/>
    </source>
</evidence>
<evidence type="ECO:0000256" key="12">
    <source>
        <dbReference type="SAM" id="Phobius"/>
    </source>
</evidence>
<keyword evidence="8" id="KW-0157">Chromophore</keyword>
<keyword evidence="10" id="KW-0675">Receptor</keyword>
<proteinExistence type="inferred from homology"/>
<evidence type="ECO:0000256" key="2">
    <source>
        <dbReference type="ARBA" id="ARBA00008130"/>
    </source>
</evidence>
<feature type="transmembrane region" description="Helical" evidence="12">
    <location>
        <begin position="180"/>
        <end position="200"/>
    </location>
</feature>
<dbReference type="GO" id="GO:0016020">
    <property type="term" value="C:membrane"/>
    <property type="evidence" value="ECO:0007669"/>
    <property type="project" value="UniProtKB-SubCell"/>
</dbReference>
<gene>
    <name evidence="13" type="ORF">D6T64_15030</name>
</gene>
<evidence type="ECO:0000256" key="8">
    <source>
        <dbReference type="ARBA" id="ARBA00022991"/>
    </source>
</evidence>
<dbReference type="InterPro" id="IPR001425">
    <property type="entry name" value="Arc/bac/fun_rhodopsins"/>
</dbReference>
<dbReference type="Pfam" id="PF01036">
    <property type="entry name" value="Bac_rhodopsin"/>
    <property type="match status" value="1"/>
</dbReference>
<evidence type="ECO:0000256" key="3">
    <source>
        <dbReference type="ARBA" id="ARBA00022543"/>
    </source>
</evidence>
<dbReference type="SUPFAM" id="SSF81321">
    <property type="entry name" value="Family A G protein-coupled receptor-like"/>
    <property type="match status" value="1"/>
</dbReference>
<dbReference type="SMART" id="SM01021">
    <property type="entry name" value="Bac_rhodopsin"/>
    <property type="match status" value="1"/>
</dbReference>
<sequence length="398" mass="44118">MDRCGRRQQRAQRDLDRPGQHPLLSLFRQPGSHDQPRMDRRPDAVRQQRRRARLHDRAGADSARRRRPACHSGTIHPMNTTIVAPWTATLTESQYMLTQYFLVIAALALFAGFVRTWTTRGEVGARYRPAVVARLSLMGVAFLGYVYMVINFRYGYDLTAAGYVPNELAINAMATRYMDWSLTVPLLTVELLAVCTVVGAAARRVRIWAVAGAFLMIFTGYLGAVVIGGGTSLLALVVWGGISCAFWIATMLLLIREVRRSLPELTTESATLLRSATFVLLGGWFIYPVMFMIPLLGSGGAFTTAMQIGYCIADIFVKVVFCGLIHRVAKLRTAEDVRSGLDVHHEAIWISSVKQSDAGLPREVYLDDGSTVHHRRPQPPLSSAVPTAPTKMPGYIEP</sequence>
<feature type="compositionally biased region" description="Basic and acidic residues" evidence="11">
    <location>
        <begin position="34"/>
        <end position="46"/>
    </location>
</feature>
<dbReference type="GO" id="GO:0007602">
    <property type="term" value="P:phototransduction"/>
    <property type="evidence" value="ECO:0007669"/>
    <property type="project" value="UniProtKB-KW"/>
</dbReference>
<feature type="transmembrane region" description="Helical" evidence="12">
    <location>
        <begin position="130"/>
        <end position="150"/>
    </location>
</feature>
<feature type="transmembrane region" description="Helical" evidence="12">
    <location>
        <begin position="100"/>
        <end position="118"/>
    </location>
</feature>
<comment type="similarity">
    <text evidence="2">Belongs to the archaeal/bacterial/fungal opsin family.</text>
</comment>
<dbReference type="GO" id="GO:0009881">
    <property type="term" value="F:photoreceptor activity"/>
    <property type="evidence" value="ECO:0007669"/>
    <property type="project" value="UniProtKB-KW"/>
</dbReference>
<evidence type="ECO:0000256" key="6">
    <source>
        <dbReference type="ARBA" id="ARBA00022925"/>
    </source>
</evidence>
<keyword evidence="7 12" id="KW-1133">Transmembrane helix</keyword>
<evidence type="ECO:0000256" key="5">
    <source>
        <dbReference type="ARBA" id="ARBA00022692"/>
    </source>
</evidence>
<dbReference type="AlphaFoldDB" id="A0A3A5MJY4"/>
<evidence type="ECO:0008006" key="15">
    <source>
        <dbReference type="Google" id="ProtNLM"/>
    </source>
</evidence>
<keyword evidence="6" id="KW-0681">Retinal protein</keyword>
<feature type="region of interest" description="Disordered" evidence="11">
    <location>
        <begin position="1"/>
        <end position="74"/>
    </location>
</feature>